<dbReference type="GO" id="GO:0005737">
    <property type="term" value="C:cytoplasm"/>
    <property type="evidence" value="ECO:0007669"/>
    <property type="project" value="UniProtKB-SubCell"/>
</dbReference>
<dbReference type="InterPro" id="IPR013815">
    <property type="entry name" value="ATP_grasp_subdomain_1"/>
</dbReference>
<dbReference type="InterPro" id="IPR011095">
    <property type="entry name" value="Dala_Dala_lig_C"/>
</dbReference>
<dbReference type="AlphaFoldDB" id="A0A511SX43"/>
<evidence type="ECO:0000259" key="17">
    <source>
        <dbReference type="PROSITE" id="PS50975"/>
    </source>
</evidence>
<keyword evidence="8 15" id="KW-0547">Nucleotide-binding</keyword>
<keyword evidence="9 15" id="KW-0067">ATP-binding</keyword>
<comment type="caution">
    <text evidence="18">The sequence shown here is derived from an EMBL/GenBank/DDBJ whole genome shotgun (WGS) entry which is preliminary data.</text>
</comment>
<evidence type="ECO:0000313" key="19">
    <source>
        <dbReference type="Proteomes" id="UP000321514"/>
    </source>
</evidence>
<evidence type="ECO:0000256" key="13">
    <source>
        <dbReference type="ARBA" id="ARBA00047614"/>
    </source>
</evidence>
<dbReference type="GO" id="GO:0008716">
    <property type="term" value="F:D-alanine-D-alanine ligase activity"/>
    <property type="evidence" value="ECO:0007669"/>
    <property type="project" value="UniProtKB-UniRule"/>
</dbReference>
<comment type="cofactor">
    <cofactor evidence="2">
        <name>Mg(2+)</name>
        <dbReference type="ChEBI" id="CHEBI:18420"/>
    </cofactor>
</comment>
<dbReference type="SUPFAM" id="SSF52440">
    <property type="entry name" value="PreATP-grasp domain"/>
    <property type="match status" value="1"/>
</dbReference>
<comment type="function">
    <text evidence="14">Cell wall formation.</text>
</comment>
<dbReference type="NCBIfam" id="TIGR01205">
    <property type="entry name" value="D_ala_D_alaTIGR"/>
    <property type="match status" value="1"/>
</dbReference>
<dbReference type="UniPathway" id="UPA00219"/>
<evidence type="ECO:0000256" key="9">
    <source>
        <dbReference type="ARBA" id="ARBA00022840"/>
    </source>
</evidence>
<feature type="region of interest" description="Disordered" evidence="16">
    <location>
        <begin position="12"/>
        <end position="33"/>
    </location>
</feature>
<comment type="cofactor">
    <cofactor evidence="1">
        <name>Mn(2+)</name>
        <dbReference type="ChEBI" id="CHEBI:29035"/>
    </cofactor>
</comment>
<evidence type="ECO:0000256" key="14">
    <source>
        <dbReference type="HAMAP-Rule" id="MF_00047"/>
    </source>
</evidence>
<proteinExistence type="inferred from homology"/>
<evidence type="ECO:0000256" key="2">
    <source>
        <dbReference type="ARBA" id="ARBA00001946"/>
    </source>
</evidence>
<evidence type="ECO:0000256" key="12">
    <source>
        <dbReference type="ARBA" id="ARBA00023316"/>
    </source>
</evidence>
<dbReference type="Pfam" id="PF01820">
    <property type="entry name" value="Dala_Dala_lig_N"/>
    <property type="match status" value="1"/>
</dbReference>
<dbReference type="GO" id="GO:0005524">
    <property type="term" value="F:ATP binding"/>
    <property type="evidence" value="ECO:0007669"/>
    <property type="project" value="UniProtKB-UniRule"/>
</dbReference>
<dbReference type="PROSITE" id="PS00843">
    <property type="entry name" value="DALA_DALA_LIGASE_1"/>
    <property type="match status" value="1"/>
</dbReference>
<comment type="subcellular location">
    <subcellularLocation>
        <location evidence="3 14">Cytoplasm</location>
    </subcellularLocation>
</comment>
<evidence type="ECO:0000256" key="6">
    <source>
        <dbReference type="ARBA" id="ARBA00022490"/>
    </source>
</evidence>
<comment type="similarity">
    <text evidence="4 14">Belongs to the D-alanine--D-alanine ligase family.</text>
</comment>
<dbReference type="InterPro" id="IPR011761">
    <property type="entry name" value="ATP-grasp"/>
</dbReference>
<dbReference type="HAMAP" id="MF_00047">
    <property type="entry name" value="Dala_Dala_lig"/>
    <property type="match status" value="1"/>
</dbReference>
<keyword evidence="12 14" id="KW-0961">Cell wall biogenesis/degradation</keyword>
<dbReference type="PANTHER" id="PTHR23132:SF23">
    <property type="entry name" value="D-ALANINE--D-ALANINE LIGASE B"/>
    <property type="match status" value="1"/>
</dbReference>
<dbReference type="InterPro" id="IPR000291">
    <property type="entry name" value="D-Ala_lig_Van_CS"/>
</dbReference>
<dbReference type="Pfam" id="PF07478">
    <property type="entry name" value="Dala_Dala_lig_C"/>
    <property type="match status" value="1"/>
</dbReference>
<dbReference type="SUPFAM" id="SSF56059">
    <property type="entry name" value="Glutathione synthetase ATP-binding domain-like"/>
    <property type="match status" value="1"/>
</dbReference>
<dbReference type="PROSITE" id="PS50975">
    <property type="entry name" value="ATP_GRASP"/>
    <property type="match status" value="1"/>
</dbReference>
<evidence type="ECO:0000256" key="8">
    <source>
        <dbReference type="ARBA" id="ARBA00022741"/>
    </source>
</evidence>
<feature type="domain" description="ATP-grasp" evidence="17">
    <location>
        <begin position="162"/>
        <end position="358"/>
    </location>
</feature>
<evidence type="ECO:0000256" key="4">
    <source>
        <dbReference type="ARBA" id="ARBA00010871"/>
    </source>
</evidence>
<evidence type="ECO:0000313" key="18">
    <source>
        <dbReference type="EMBL" id="GEN06471.1"/>
    </source>
</evidence>
<dbReference type="InterPro" id="IPR016185">
    <property type="entry name" value="PreATP-grasp_dom_sf"/>
</dbReference>
<gene>
    <name evidence="18" type="primary">ddl_1</name>
    <name evidence="14" type="synonym">ddl</name>
    <name evidence="18" type="ORF">MFU01_15080</name>
</gene>
<dbReference type="EC" id="6.3.2.4" evidence="5 14"/>
<reference evidence="18 19" key="1">
    <citation type="submission" date="2019-07" db="EMBL/GenBank/DDBJ databases">
        <title>Whole genome shotgun sequence of Myxococcus fulvus NBRC 100333.</title>
        <authorList>
            <person name="Hosoyama A."/>
            <person name="Uohara A."/>
            <person name="Ohji S."/>
            <person name="Ichikawa N."/>
        </authorList>
    </citation>
    <scope>NUCLEOTIDE SEQUENCE [LARGE SCALE GENOMIC DNA]</scope>
    <source>
        <strain evidence="18 19">NBRC 100333</strain>
    </source>
</reference>
<evidence type="ECO:0000256" key="3">
    <source>
        <dbReference type="ARBA" id="ARBA00004496"/>
    </source>
</evidence>
<dbReference type="GO" id="GO:0009252">
    <property type="term" value="P:peptidoglycan biosynthetic process"/>
    <property type="evidence" value="ECO:0007669"/>
    <property type="project" value="UniProtKB-UniRule"/>
</dbReference>
<dbReference type="STRING" id="1334629.MFUL124B02_33370"/>
<dbReference type="GO" id="GO:0071555">
    <property type="term" value="P:cell wall organization"/>
    <property type="evidence" value="ECO:0007669"/>
    <property type="project" value="UniProtKB-KW"/>
</dbReference>
<dbReference type="InterPro" id="IPR005905">
    <property type="entry name" value="D_ala_D_ala"/>
</dbReference>
<dbReference type="Gene3D" id="3.30.470.20">
    <property type="entry name" value="ATP-grasp fold, B domain"/>
    <property type="match status" value="1"/>
</dbReference>
<keyword evidence="11 14" id="KW-0573">Peptidoglycan synthesis</keyword>
<dbReference type="Gene3D" id="3.40.50.20">
    <property type="match status" value="1"/>
</dbReference>
<sequence>MLRVAGLPRRVRADTPAWPPSRPRNPASPLGKRGLDACVPPRGVGLASAVLCREPTEGFIDMGKRVGVLMGGWGEEREISLKSGEAVVAALESRGHHVTRIFAGPGLDRALRAAELDVAFIALHGRMGEDGRVQGLLELLELPYTGSGVLASALAMNKPFAKKLFRLHNLPTPQGYRVGRDDAARAPQLHGDLGFPCVVKPACGGSSVGLSVVREPQELAQAVAQACRFGGEVLVERFVSGREVTVGILGDAVLGSCEVATPREGFDFEAKYKGGARYFLPPRLSATRVANVEALALAAYRALGCRGYARVDLLCSDTDNDVVLEVNTLPGFTPTSLLSKIAGHAGLDFPELVERILALATRDEAGILDAPEVTPAPVVDEPRRAVS</sequence>
<evidence type="ECO:0000256" key="10">
    <source>
        <dbReference type="ARBA" id="ARBA00022960"/>
    </source>
</evidence>
<evidence type="ECO:0000256" key="15">
    <source>
        <dbReference type="PROSITE-ProRule" id="PRU00409"/>
    </source>
</evidence>
<keyword evidence="10 14" id="KW-0133">Cell shape</keyword>
<dbReference type="NCBIfam" id="NF002378">
    <property type="entry name" value="PRK01372.1"/>
    <property type="match status" value="1"/>
</dbReference>
<dbReference type="Proteomes" id="UP000321514">
    <property type="component" value="Unassembled WGS sequence"/>
</dbReference>
<dbReference type="GO" id="GO:0008360">
    <property type="term" value="P:regulation of cell shape"/>
    <property type="evidence" value="ECO:0007669"/>
    <property type="project" value="UniProtKB-KW"/>
</dbReference>
<dbReference type="GO" id="GO:0046872">
    <property type="term" value="F:metal ion binding"/>
    <property type="evidence" value="ECO:0007669"/>
    <property type="project" value="InterPro"/>
</dbReference>
<dbReference type="InterPro" id="IPR011127">
    <property type="entry name" value="Dala_Dala_lig_N"/>
</dbReference>
<dbReference type="EMBL" id="BJXR01000016">
    <property type="protein sequence ID" value="GEN06471.1"/>
    <property type="molecule type" value="Genomic_DNA"/>
</dbReference>
<evidence type="ECO:0000256" key="16">
    <source>
        <dbReference type="SAM" id="MobiDB-lite"/>
    </source>
</evidence>
<comment type="pathway">
    <text evidence="14">Cell wall biogenesis; peptidoglycan biosynthesis.</text>
</comment>
<dbReference type="PROSITE" id="PS00844">
    <property type="entry name" value="DALA_DALA_LIGASE_2"/>
    <property type="match status" value="1"/>
</dbReference>
<name>A0A511SX43_MYXFU</name>
<dbReference type="Gene3D" id="3.30.1490.20">
    <property type="entry name" value="ATP-grasp fold, A domain"/>
    <property type="match status" value="1"/>
</dbReference>
<keyword evidence="7 14" id="KW-0436">Ligase</keyword>
<evidence type="ECO:0000256" key="7">
    <source>
        <dbReference type="ARBA" id="ARBA00022598"/>
    </source>
</evidence>
<evidence type="ECO:0000256" key="11">
    <source>
        <dbReference type="ARBA" id="ARBA00022984"/>
    </source>
</evidence>
<accession>A0A511SX43</accession>
<protein>
    <recommendedName>
        <fullName evidence="5 14">D-alanine--D-alanine ligase</fullName>
        <ecNumber evidence="5 14">6.3.2.4</ecNumber>
    </recommendedName>
    <alternativeName>
        <fullName evidence="14">D-Ala-D-Ala ligase</fullName>
    </alternativeName>
    <alternativeName>
        <fullName evidence="14">D-alanylalanine synthetase</fullName>
    </alternativeName>
</protein>
<evidence type="ECO:0000256" key="1">
    <source>
        <dbReference type="ARBA" id="ARBA00001936"/>
    </source>
</evidence>
<keyword evidence="6 14" id="KW-0963">Cytoplasm</keyword>
<organism evidence="18 19">
    <name type="scientific">Myxococcus fulvus</name>
    <dbReference type="NCBI Taxonomy" id="33"/>
    <lineage>
        <taxon>Bacteria</taxon>
        <taxon>Pseudomonadati</taxon>
        <taxon>Myxococcota</taxon>
        <taxon>Myxococcia</taxon>
        <taxon>Myxococcales</taxon>
        <taxon>Cystobacterineae</taxon>
        <taxon>Myxococcaceae</taxon>
        <taxon>Myxococcus</taxon>
    </lineage>
</organism>
<dbReference type="PANTHER" id="PTHR23132">
    <property type="entry name" value="D-ALANINE--D-ALANINE LIGASE"/>
    <property type="match status" value="1"/>
</dbReference>
<comment type="catalytic activity">
    <reaction evidence="13 14">
        <text>2 D-alanine + ATP = D-alanyl-D-alanine + ADP + phosphate + H(+)</text>
        <dbReference type="Rhea" id="RHEA:11224"/>
        <dbReference type="ChEBI" id="CHEBI:15378"/>
        <dbReference type="ChEBI" id="CHEBI:30616"/>
        <dbReference type="ChEBI" id="CHEBI:43474"/>
        <dbReference type="ChEBI" id="CHEBI:57416"/>
        <dbReference type="ChEBI" id="CHEBI:57822"/>
        <dbReference type="ChEBI" id="CHEBI:456216"/>
        <dbReference type="EC" id="6.3.2.4"/>
    </reaction>
</comment>
<evidence type="ECO:0000256" key="5">
    <source>
        <dbReference type="ARBA" id="ARBA00012216"/>
    </source>
</evidence>